<dbReference type="AlphaFoldDB" id="A0A6I9WYP3"/>
<feature type="coiled-coil region" evidence="5">
    <location>
        <begin position="247"/>
        <end position="307"/>
    </location>
</feature>
<gene>
    <name evidence="8" type="primary">LOC106537608</name>
</gene>
<dbReference type="GeneID" id="106537608"/>
<keyword evidence="2 4" id="KW-0403">Intermediate filament</keyword>
<protein>
    <submittedName>
        <fullName evidence="8">Keratin, type I cytoskeletal 17-like</fullName>
    </submittedName>
</protein>
<dbReference type="KEGG" id="tsr:106537608"/>
<dbReference type="PROSITE" id="PS51842">
    <property type="entry name" value="IF_ROD_2"/>
    <property type="match status" value="1"/>
</dbReference>
<dbReference type="RefSeq" id="XP_013907266.1">
    <property type="nucleotide sequence ID" value="XM_014051791.1"/>
</dbReference>
<evidence type="ECO:0000256" key="2">
    <source>
        <dbReference type="ARBA" id="ARBA00022754"/>
    </source>
</evidence>
<reference evidence="8" key="1">
    <citation type="submission" date="2025-08" db="UniProtKB">
        <authorList>
            <consortium name="RefSeq"/>
        </authorList>
    </citation>
    <scope>IDENTIFICATION</scope>
</reference>
<dbReference type="Proteomes" id="UP000504617">
    <property type="component" value="Unplaced"/>
</dbReference>
<keyword evidence="1" id="KW-0416">Keratin</keyword>
<evidence type="ECO:0000313" key="7">
    <source>
        <dbReference type="Proteomes" id="UP000504617"/>
    </source>
</evidence>
<evidence type="ECO:0000256" key="3">
    <source>
        <dbReference type="ARBA" id="ARBA00023054"/>
    </source>
</evidence>
<accession>A0A6I9WYP3</accession>
<dbReference type="Gene3D" id="1.20.5.170">
    <property type="match status" value="1"/>
</dbReference>
<dbReference type="SUPFAM" id="SSF64593">
    <property type="entry name" value="Intermediate filament protein, coiled coil region"/>
    <property type="match status" value="2"/>
</dbReference>
<dbReference type="PRINTS" id="PR01248">
    <property type="entry name" value="TYPE1KERATIN"/>
</dbReference>
<evidence type="ECO:0000259" key="6">
    <source>
        <dbReference type="PROSITE" id="PS51842"/>
    </source>
</evidence>
<proteinExistence type="inferred from homology"/>
<dbReference type="GO" id="GO:0030855">
    <property type="term" value="P:epithelial cell differentiation"/>
    <property type="evidence" value="ECO:0007669"/>
    <property type="project" value="TreeGrafter"/>
</dbReference>
<dbReference type="InterPro" id="IPR039008">
    <property type="entry name" value="IF_rod_dom"/>
</dbReference>
<dbReference type="GO" id="GO:0045109">
    <property type="term" value="P:intermediate filament organization"/>
    <property type="evidence" value="ECO:0007669"/>
    <property type="project" value="TreeGrafter"/>
</dbReference>
<dbReference type="SMART" id="SM01391">
    <property type="entry name" value="Filament"/>
    <property type="match status" value="1"/>
</dbReference>
<dbReference type="InterPro" id="IPR002957">
    <property type="entry name" value="Keratin_I"/>
</dbReference>
<feature type="coiled-coil region" evidence="5">
    <location>
        <begin position="181"/>
        <end position="215"/>
    </location>
</feature>
<dbReference type="Gene3D" id="1.20.5.500">
    <property type="entry name" value="Single helix bin"/>
    <property type="match status" value="1"/>
</dbReference>
<keyword evidence="7" id="KW-1185">Reference proteome</keyword>
<evidence type="ECO:0000313" key="8">
    <source>
        <dbReference type="RefSeq" id="XP_013907266.1"/>
    </source>
</evidence>
<dbReference type="OrthoDB" id="2441647at2759"/>
<dbReference type="InterPro" id="IPR018039">
    <property type="entry name" value="IF_conserved"/>
</dbReference>
<keyword evidence="3 5" id="KW-0175">Coiled coil</keyword>
<name>A0A6I9WYP3_9SAUR</name>
<organism evidence="7 8">
    <name type="scientific">Thamnophis sirtalis</name>
    <dbReference type="NCBI Taxonomy" id="35019"/>
    <lineage>
        <taxon>Eukaryota</taxon>
        <taxon>Metazoa</taxon>
        <taxon>Chordata</taxon>
        <taxon>Craniata</taxon>
        <taxon>Vertebrata</taxon>
        <taxon>Euteleostomi</taxon>
        <taxon>Lepidosauria</taxon>
        <taxon>Squamata</taxon>
        <taxon>Bifurcata</taxon>
        <taxon>Unidentata</taxon>
        <taxon>Episquamata</taxon>
        <taxon>Toxicofera</taxon>
        <taxon>Serpentes</taxon>
        <taxon>Colubroidea</taxon>
        <taxon>Colubridae</taxon>
        <taxon>Natricinae</taxon>
        <taxon>Thamnophis</taxon>
    </lineage>
</organism>
<sequence length="421" mass="47235">MVSPAEAVQNGRVKTMPTTFSTHSMSSGSMQGPRGRRLLALSSSQAVPSIHRARGDMAKLSYGDGQAFMDTNILHMNEKGTMKNLNDRLAAYLDKVLSLEKSNMQLEQNIQEYYTKQASTGTPDMSAYFNEMTQLKSEIQEETLKNAGLLLQIDNARLASDDFRVKLESEVAMRLSVEGDLGGLRKTLEELNASRASLQVQAENLQEELACLKRNHKEEMAPLQGHLGATVNVEVDSMPGIDLQKTLNEIRDQYEGVMEKNREEAEALHQSQCDALNQEVSVSTEALQSAQMKMVELKRLSQALEIELQSLWSMKGALEGTLAEVQSHYGLELSQLHNLVAAREAELLQLKSDAQNQDEDYKRLMDIKNRLKQEIATYHCLLEGFEPPTSPEPLVSRWEKMIIEERVDGKVVSSRVEEHQL</sequence>
<dbReference type="PROSITE" id="PS00226">
    <property type="entry name" value="IF_ROD_1"/>
    <property type="match status" value="1"/>
</dbReference>
<dbReference type="FunFam" id="1.20.5.500:FF:000001">
    <property type="entry name" value="Type II keratin 23"/>
    <property type="match status" value="1"/>
</dbReference>
<dbReference type="PANTHER" id="PTHR23239:SF180">
    <property type="entry name" value="KERATIN, TYPE I CYTOSKELETAL 17"/>
    <property type="match status" value="1"/>
</dbReference>
<dbReference type="PANTHER" id="PTHR23239">
    <property type="entry name" value="INTERMEDIATE FILAMENT"/>
    <property type="match status" value="1"/>
</dbReference>
<dbReference type="GO" id="GO:0005198">
    <property type="term" value="F:structural molecule activity"/>
    <property type="evidence" value="ECO:0007669"/>
    <property type="project" value="InterPro"/>
</dbReference>
<evidence type="ECO:0000256" key="4">
    <source>
        <dbReference type="RuleBase" id="RU000685"/>
    </source>
</evidence>
<dbReference type="Pfam" id="PF00038">
    <property type="entry name" value="Filament"/>
    <property type="match status" value="1"/>
</dbReference>
<feature type="coiled-coil region" evidence="5">
    <location>
        <begin position="82"/>
        <end position="116"/>
    </location>
</feature>
<evidence type="ECO:0000256" key="5">
    <source>
        <dbReference type="SAM" id="Coils"/>
    </source>
</evidence>
<feature type="domain" description="IF rod" evidence="6">
    <location>
        <begin position="78"/>
        <end position="389"/>
    </location>
</feature>
<dbReference type="GO" id="GO:0005882">
    <property type="term" value="C:intermediate filament"/>
    <property type="evidence" value="ECO:0007669"/>
    <property type="project" value="UniProtKB-KW"/>
</dbReference>
<comment type="similarity">
    <text evidence="4">Belongs to the intermediate filament family.</text>
</comment>
<dbReference type="Gene3D" id="1.20.5.1160">
    <property type="entry name" value="Vasodilator-stimulated phosphoprotein"/>
    <property type="match status" value="1"/>
</dbReference>
<evidence type="ECO:0000256" key="1">
    <source>
        <dbReference type="ARBA" id="ARBA00022744"/>
    </source>
</evidence>